<keyword evidence="1" id="KW-0732">Signal</keyword>
<organism evidence="2 3">
    <name type="scientific">Tatumella morbirosei</name>
    <dbReference type="NCBI Taxonomy" id="642227"/>
    <lineage>
        <taxon>Bacteria</taxon>
        <taxon>Pseudomonadati</taxon>
        <taxon>Pseudomonadota</taxon>
        <taxon>Gammaproteobacteria</taxon>
        <taxon>Enterobacterales</taxon>
        <taxon>Erwiniaceae</taxon>
        <taxon>Tatumella</taxon>
    </lineage>
</organism>
<accession>A0A095TAD3</accession>
<evidence type="ECO:0000313" key="2">
    <source>
        <dbReference type="EMBL" id="KGD73657.1"/>
    </source>
</evidence>
<dbReference type="Proteomes" id="UP000029577">
    <property type="component" value="Unassembled WGS sequence"/>
</dbReference>
<name>A0A095TAD3_9GAMM</name>
<feature type="signal peptide" evidence="1">
    <location>
        <begin position="1"/>
        <end position="23"/>
    </location>
</feature>
<gene>
    <name evidence="2" type="ORF">HA49_10430</name>
</gene>
<dbReference type="NCBIfam" id="NF007894">
    <property type="entry name" value="PRK10598.1"/>
    <property type="match status" value="1"/>
</dbReference>
<dbReference type="Gene3D" id="3.15.10.40">
    <property type="entry name" value="Uncharacterised protein PF07273, DUF1439"/>
    <property type="match status" value="1"/>
</dbReference>
<dbReference type="Pfam" id="PF07273">
    <property type="entry name" value="DUF1439"/>
    <property type="match status" value="1"/>
</dbReference>
<dbReference type="PROSITE" id="PS51257">
    <property type="entry name" value="PROKAR_LIPOPROTEIN"/>
    <property type="match status" value="1"/>
</dbReference>
<keyword evidence="2" id="KW-0449">Lipoprotein</keyword>
<dbReference type="RefSeq" id="WP_038020023.1">
    <property type="nucleotide sequence ID" value="NZ_JPKR02000002.1"/>
</dbReference>
<evidence type="ECO:0000256" key="1">
    <source>
        <dbReference type="SAM" id="SignalP"/>
    </source>
</evidence>
<reference evidence="2" key="1">
    <citation type="submission" date="2014-12" db="EMBL/GenBank/DDBJ databases">
        <title>The draft genome of the Tatumella morbirosei type strain, LMG23360T isolated from pineapple rot.</title>
        <authorList>
            <person name="Smits T.H."/>
            <person name="Palmer M."/>
            <person name="Venter S.N."/>
            <person name="Duffy B."/>
            <person name="Steenkamp E.T."/>
            <person name="Chan W.Y."/>
            <person name="Coutinho T.A."/>
            <person name="Coetzee M.P."/>
            <person name="De Maayer P."/>
        </authorList>
    </citation>
    <scope>NUCLEOTIDE SEQUENCE [LARGE SCALE GENOMIC DNA]</scope>
    <source>
        <strain evidence="2">LMG 23360</strain>
    </source>
</reference>
<comment type="caution">
    <text evidence="2">The sequence shown here is derived from an EMBL/GenBank/DDBJ whole genome shotgun (WGS) entry which is preliminary data.</text>
</comment>
<sequence length="187" mass="20707">MRKFVFCLSVFFTVLLLSGCNHLTEYSISEQQVNKALQKHDNYQKDIGVNGLANAHIVLSNLQAAIGREEPNKVMLSGSADIRLQSLFGDKHAVVNLKMKAQPVFDPQQSAIYLRDLQITDIQVTPEKLHDVVSALTPLLNQSLKHYFEENPAYVLSADHSTGEALAKKLAKGLEVRPGELVISLTP</sequence>
<dbReference type="AlphaFoldDB" id="A0A095TAD3"/>
<keyword evidence="3" id="KW-1185">Reference proteome</keyword>
<dbReference type="eggNOG" id="ENOG502Z7KF">
    <property type="taxonomic scope" value="Bacteria"/>
</dbReference>
<dbReference type="InterPro" id="IPR010835">
    <property type="entry name" value="DUF1439"/>
</dbReference>
<dbReference type="STRING" id="642227.HA49_10430"/>
<feature type="chain" id="PRO_5001911506" evidence="1">
    <location>
        <begin position="24"/>
        <end position="187"/>
    </location>
</feature>
<dbReference type="EMBL" id="JPKR02000002">
    <property type="protein sequence ID" value="KGD73657.1"/>
    <property type="molecule type" value="Genomic_DNA"/>
</dbReference>
<proteinExistence type="predicted"/>
<dbReference type="OrthoDB" id="5688063at2"/>
<evidence type="ECO:0000313" key="3">
    <source>
        <dbReference type="Proteomes" id="UP000029577"/>
    </source>
</evidence>
<protein>
    <submittedName>
        <fullName evidence="2">Lipoprotein</fullName>
    </submittedName>
</protein>